<dbReference type="InterPro" id="IPR001660">
    <property type="entry name" value="SAM"/>
</dbReference>
<dbReference type="SMART" id="SM00454">
    <property type="entry name" value="SAM"/>
    <property type="match status" value="1"/>
</dbReference>
<organism evidence="2 3">
    <name type="scientific">Acanthaster planci</name>
    <name type="common">Crown-of-thorns starfish</name>
    <dbReference type="NCBI Taxonomy" id="133434"/>
    <lineage>
        <taxon>Eukaryota</taxon>
        <taxon>Metazoa</taxon>
        <taxon>Echinodermata</taxon>
        <taxon>Eleutherozoa</taxon>
        <taxon>Asterozoa</taxon>
        <taxon>Asteroidea</taxon>
        <taxon>Valvatacea</taxon>
        <taxon>Valvatida</taxon>
        <taxon>Acanthasteridae</taxon>
        <taxon>Acanthaster</taxon>
    </lineage>
</organism>
<dbReference type="OrthoDB" id="6133291at2759"/>
<dbReference type="PROSITE" id="PS50105">
    <property type="entry name" value="SAM_DOMAIN"/>
    <property type="match status" value="1"/>
</dbReference>
<accession>A0A8B7YE30</accession>
<name>A0A8B7YE30_ACAPL</name>
<evidence type="ECO:0000313" key="2">
    <source>
        <dbReference type="Proteomes" id="UP000694845"/>
    </source>
</evidence>
<dbReference type="RefSeq" id="XP_022090650.1">
    <property type="nucleotide sequence ID" value="XM_022234958.1"/>
</dbReference>
<evidence type="ECO:0000313" key="3">
    <source>
        <dbReference type="RefSeq" id="XP_022090650.1"/>
    </source>
</evidence>
<feature type="domain" description="SAM" evidence="1">
    <location>
        <begin position="40"/>
        <end position="103"/>
    </location>
</feature>
<dbReference type="Pfam" id="PF00536">
    <property type="entry name" value="SAM_1"/>
    <property type="match status" value="1"/>
</dbReference>
<gene>
    <name evidence="3" type="primary">LOC110979290</name>
</gene>
<reference evidence="3" key="1">
    <citation type="submission" date="2025-08" db="UniProtKB">
        <authorList>
            <consortium name="RefSeq"/>
        </authorList>
    </citation>
    <scope>IDENTIFICATION</scope>
</reference>
<dbReference type="PANTHER" id="PTHR46829:SF1">
    <property type="entry name" value="STERILE ALPHA MOTIF DOMAIN-CONTAINING PROTEIN 15"/>
    <property type="match status" value="1"/>
</dbReference>
<dbReference type="Gene3D" id="1.10.150.50">
    <property type="entry name" value="Transcription Factor, Ets-1"/>
    <property type="match status" value="1"/>
</dbReference>
<dbReference type="OMA" id="QYKACFT"/>
<dbReference type="InterPro" id="IPR013761">
    <property type="entry name" value="SAM/pointed_sf"/>
</dbReference>
<keyword evidence="2" id="KW-1185">Reference proteome</keyword>
<dbReference type="PANTHER" id="PTHR46829">
    <property type="entry name" value="STERILE ALPHA MOTIF DOMAIN-CONTAINING PROTEIN 15"/>
    <property type="match status" value="1"/>
</dbReference>
<dbReference type="GeneID" id="110979290"/>
<protein>
    <submittedName>
        <fullName evidence="3">Sterile alpha motif domain-containing protein 15-like</fullName>
    </submittedName>
</protein>
<dbReference type="SUPFAM" id="SSF47769">
    <property type="entry name" value="SAM/Pointed domain"/>
    <property type="match status" value="1"/>
</dbReference>
<evidence type="ECO:0000259" key="1">
    <source>
        <dbReference type="PROSITE" id="PS50105"/>
    </source>
</evidence>
<dbReference type="KEGG" id="aplc:110979290"/>
<dbReference type="CDD" id="cd09530">
    <property type="entry name" value="SAM_Samd14"/>
    <property type="match status" value="1"/>
</dbReference>
<dbReference type="Proteomes" id="UP000694845">
    <property type="component" value="Unplaced"/>
</dbReference>
<proteinExistence type="predicted"/>
<dbReference type="AlphaFoldDB" id="A0A8B7YE30"/>
<sequence length="158" mass="18140">MVARRKHYLASMQGIATDNKMAETATMVRSEAMEPACLRWSSQQVADWMADLGYPQYRECFTANAMDGRKLILVDASHLPSLGITDFEHIKHISKSVRDLLDIEEPYWNRSISLPHRETMGMYLERKSITGPKADSLTYVKYLKEVKKEELAKNGTKR</sequence>